<dbReference type="GO" id="GO:0000049">
    <property type="term" value="F:tRNA binding"/>
    <property type="evidence" value="ECO:0007669"/>
    <property type="project" value="TreeGrafter"/>
</dbReference>
<dbReference type="GO" id="GO:0005634">
    <property type="term" value="C:nucleus"/>
    <property type="evidence" value="ECO:0007669"/>
    <property type="project" value="TreeGrafter"/>
</dbReference>
<dbReference type="GO" id="GO:0106335">
    <property type="term" value="F:tRNA (5-carboxymethyluridine(34)-5-O)-methyltransferase activity"/>
    <property type="evidence" value="ECO:0007669"/>
    <property type="project" value="TreeGrafter"/>
</dbReference>
<dbReference type="Gene3D" id="3.40.50.150">
    <property type="entry name" value="Vaccinia Virus protein VP39"/>
    <property type="match status" value="1"/>
</dbReference>
<reference evidence="4" key="1">
    <citation type="submission" date="2013-03" db="EMBL/GenBank/DDBJ databases">
        <title>The Genome Sequence of Anopheles epiroticus epiroticus2.</title>
        <authorList>
            <consortium name="The Broad Institute Genomics Platform"/>
            <person name="Neafsey D.E."/>
            <person name="Howell P."/>
            <person name="Walker B."/>
            <person name="Young S.K."/>
            <person name="Zeng Q."/>
            <person name="Gargeya S."/>
            <person name="Fitzgerald M."/>
            <person name="Haas B."/>
            <person name="Abouelleil A."/>
            <person name="Allen A.W."/>
            <person name="Alvarado L."/>
            <person name="Arachchi H.M."/>
            <person name="Berlin A.M."/>
            <person name="Chapman S.B."/>
            <person name="Gainer-Dewar J."/>
            <person name="Goldberg J."/>
            <person name="Griggs A."/>
            <person name="Gujja S."/>
            <person name="Hansen M."/>
            <person name="Howarth C."/>
            <person name="Imamovic A."/>
            <person name="Ireland A."/>
            <person name="Larimer J."/>
            <person name="McCowan C."/>
            <person name="Murphy C."/>
            <person name="Pearson M."/>
            <person name="Poon T.W."/>
            <person name="Priest M."/>
            <person name="Roberts A."/>
            <person name="Saif S."/>
            <person name="Shea T."/>
            <person name="Sisk P."/>
            <person name="Sykes S."/>
            <person name="Wortman J."/>
            <person name="Nusbaum C."/>
            <person name="Birren B."/>
        </authorList>
    </citation>
    <scope>NUCLEOTIDE SEQUENCE [LARGE SCALE GENOMIC DNA]</scope>
    <source>
        <strain evidence="4">Epiroticus2</strain>
    </source>
</reference>
<keyword evidence="1" id="KW-0489">Methyltransferase</keyword>
<dbReference type="FunFam" id="3.40.50.150:FF:000319">
    <property type="entry name" value="Fire dancer"/>
    <property type="match status" value="1"/>
</dbReference>
<keyword evidence="4" id="KW-1185">Reference proteome</keyword>
<dbReference type="InterPro" id="IPR051422">
    <property type="entry name" value="AlkB_tRNA_MeTrf/Diox"/>
</dbReference>
<dbReference type="GO" id="GO:0030488">
    <property type="term" value="P:tRNA methylation"/>
    <property type="evidence" value="ECO:0007669"/>
    <property type="project" value="TreeGrafter"/>
</dbReference>
<evidence type="ECO:0000256" key="1">
    <source>
        <dbReference type="ARBA" id="ARBA00022603"/>
    </source>
</evidence>
<dbReference type="VEuPathDB" id="VectorBase:AEPI009817"/>
<reference evidence="3" key="2">
    <citation type="submission" date="2020-05" db="UniProtKB">
        <authorList>
            <consortium name="EnsemblMetazoa"/>
        </authorList>
    </citation>
    <scope>IDENTIFICATION</scope>
    <source>
        <strain evidence="3">Epiroticus2</strain>
    </source>
</reference>
<organism evidence="3 4">
    <name type="scientific">Anopheles epiroticus</name>
    <dbReference type="NCBI Taxonomy" id="199890"/>
    <lineage>
        <taxon>Eukaryota</taxon>
        <taxon>Metazoa</taxon>
        <taxon>Ecdysozoa</taxon>
        <taxon>Arthropoda</taxon>
        <taxon>Hexapoda</taxon>
        <taxon>Insecta</taxon>
        <taxon>Pterygota</taxon>
        <taxon>Neoptera</taxon>
        <taxon>Endopterygota</taxon>
        <taxon>Diptera</taxon>
        <taxon>Nematocera</taxon>
        <taxon>Culicoidea</taxon>
        <taxon>Culicidae</taxon>
        <taxon>Anophelinae</taxon>
        <taxon>Anopheles</taxon>
    </lineage>
</organism>
<dbReference type="AlphaFoldDB" id="A0A182PS82"/>
<keyword evidence="2" id="KW-0808">Transferase</keyword>
<dbReference type="EnsemblMetazoa" id="AEPI009817-RA">
    <property type="protein sequence ID" value="AEPI009817-PA"/>
    <property type="gene ID" value="AEPI009817"/>
</dbReference>
<proteinExistence type="predicted"/>
<accession>A0A182PS82</accession>
<evidence type="ECO:0000313" key="4">
    <source>
        <dbReference type="Proteomes" id="UP000075885"/>
    </source>
</evidence>
<name>A0A182PS82_9DIPT</name>
<evidence type="ECO:0000256" key="2">
    <source>
        <dbReference type="ARBA" id="ARBA00022679"/>
    </source>
</evidence>
<dbReference type="GO" id="GO:0002098">
    <property type="term" value="P:tRNA wobble uridine modification"/>
    <property type="evidence" value="ECO:0007669"/>
    <property type="project" value="TreeGrafter"/>
</dbReference>
<dbReference type="STRING" id="199890.A0A182PS82"/>
<evidence type="ECO:0000313" key="3">
    <source>
        <dbReference type="EnsemblMetazoa" id="AEPI009817-PA"/>
    </source>
</evidence>
<dbReference type="PANTHER" id="PTHR13069:SF37">
    <property type="entry name" value="FIRE DANCER"/>
    <property type="match status" value="1"/>
</dbReference>
<dbReference type="PANTHER" id="PTHR13069">
    <property type="entry name" value="ALKYLATED DNA REPAIR PROTEIN ALKB HOMOLOG 8"/>
    <property type="match status" value="1"/>
</dbReference>
<protein>
    <submittedName>
        <fullName evidence="3">Uncharacterized protein</fullName>
    </submittedName>
</protein>
<dbReference type="GO" id="GO:0005737">
    <property type="term" value="C:cytoplasm"/>
    <property type="evidence" value="ECO:0007669"/>
    <property type="project" value="TreeGrafter"/>
</dbReference>
<dbReference type="InterPro" id="IPR029063">
    <property type="entry name" value="SAM-dependent_MTases_sf"/>
</dbReference>
<sequence length="128" mass="13699">MQATTSSLTGPCTIGSSVNAYVPAAPTCSAIPISSGERKPLSATKKSSLPSFESHASVDSWAHSTSTASLDSPSLGGSATHHRYYHVFREGELDALINHHVTSLHIVSSYYERASWCVVAEKVHVWTI</sequence>
<dbReference type="Proteomes" id="UP000075885">
    <property type="component" value="Unassembled WGS sequence"/>
</dbReference>